<accession>A0A9D2IEF8</accession>
<dbReference type="Gene3D" id="3.30.2010.10">
    <property type="entry name" value="Metalloproteases ('zincins'), catalytic domain"/>
    <property type="match status" value="1"/>
</dbReference>
<protein>
    <submittedName>
        <fullName evidence="2">M48 family metallopeptidase</fullName>
    </submittedName>
</protein>
<evidence type="ECO:0000313" key="2">
    <source>
        <dbReference type="EMBL" id="HIZ03602.1"/>
    </source>
</evidence>
<dbReference type="Proteomes" id="UP000824132">
    <property type="component" value="Unassembled WGS sequence"/>
</dbReference>
<evidence type="ECO:0000313" key="3">
    <source>
        <dbReference type="Proteomes" id="UP000824132"/>
    </source>
</evidence>
<dbReference type="PANTHER" id="PTHR30399">
    <property type="entry name" value="UNCHARACTERIZED PROTEIN YGJP"/>
    <property type="match status" value="1"/>
</dbReference>
<proteinExistence type="predicted"/>
<dbReference type="AlphaFoldDB" id="A0A9D2IEF8"/>
<reference evidence="2" key="2">
    <citation type="submission" date="2021-04" db="EMBL/GenBank/DDBJ databases">
        <authorList>
            <person name="Gilroy R."/>
        </authorList>
    </citation>
    <scope>NUCLEOTIDE SEQUENCE</scope>
    <source>
        <strain evidence="2">CHK187-5294</strain>
    </source>
</reference>
<reference evidence="2" key="1">
    <citation type="journal article" date="2021" name="PeerJ">
        <title>Extensive microbial diversity within the chicken gut microbiome revealed by metagenomics and culture.</title>
        <authorList>
            <person name="Gilroy R."/>
            <person name="Ravi A."/>
            <person name="Getino M."/>
            <person name="Pursley I."/>
            <person name="Horton D.L."/>
            <person name="Alikhan N.F."/>
            <person name="Baker D."/>
            <person name="Gharbi K."/>
            <person name="Hall N."/>
            <person name="Watson M."/>
            <person name="Adriaenssens E.M."/>
            <person name="Foster-Nyarko E."/>
            <person name="Jarju S."/>
            <person name="Secka A."/>
            <person name="Antonio M."/>
            <person name="Oren A."/>
            <person name="Chaudhuri R.R."/>
            <person name="La Ragione R."/>
            <person name="Hildebrand F."/>
            <person name="Pallen M.J."/>
        </authorList>
    </citation>
    <scope>NUCLEOTIDE SEQUENCE</scope>
    <source>
        <strain evidence="2">CHK187-5294</strain>
    </source>
</reference>
<sequence length="214" mass="24866">MLDLVYRVEKSRRKTISLLVREGKVIVRAPYGMADETIDRFVREHEKWIASKLFAAERISSKFCAVKEGRSLLIDGIEHALVLGARRNREENGVVYLKNLKSMHGFFEKTRSFLLVEKTALLSKSVGLFPNDVAVRDFKARWGSCDAEHAIKLNWRLSMLPTDLQEYVIVHELCHIAHLDHSPAFWREVEKVLPDQAARKKRLKEFSFLTLLYR</sequence>
<dbReference type="EMBL" id="DXCL01000026">
    <property type="protein sequence ID" value="HIZ03602.1"/>
    <property type="molecule type" value="Genomic_DNA"/>
</dbReference>
<dbReference type="InterPro" id="IPR053136">
    <property type="entry name" value="UTP_pyrophosphatase-like"/>
</dbReference>
<organism evidence="2 3">
    <name type="scientific">Candidatus Borkfalkia avistercoris</name>
    <dbReference type="NCBI Taxonomy" id="2838504"/>
    <lineage>
        <taxon>Bacteria</taxon>
        <taxon>Bacillati</taxon>
        <taxon>Bacillota</taxon>
        <taxon>Clostridia</taxon>
        <taxon>Christensenellales</taxon>
        <taxon>Christensenellaceae</taxon>
        <taxon>Candidatus Borkfalkia</taxon>
    </lineage>
</organism>
<evidence type="ECO:0000259" key="1">
    <source>
        <dbReference type="Pfam" id="PF01863"/>
    </source>
</evidence>
<gene>
    <name evidence="2" type="ORF">H9727_04880</name>
</gene>
<feature type="domain" description="YgjP-like metallopeptidase" evidence="1">
    <location>
        <begin position="14"/>
        <end position="205"/>
    </location>
</feature>
<comment type="caution">
    <text evidence="2">The sequence shown here is derived from an EMBL/GenBank/DDBJ whole genome shotgun (WGS) entry which is preliminary data.</text>
</comment>
<dbReference type="Pfam" id="PF01863">
    <property type="entry name" value="YgjP-like"/>
    <property type="match status" value="1"/>
</dbReference>
<dbReference type="InterPro" id="IPR002725">
    <property type="entry name" value="YgjP-like_metallopeptidase"/>
</dbReference>
<name>A0A9D2IEF8_9FIRM</name>
<dbReference type="PANTHER" id="PTHR30399:SF1">
    <property type="entry name" value="UTP PYROPHOSPHATASE"/>
    <property type="match status" value="1"/>
</dbReference>
<dbReference type="CDD" id="cd07344">
    <property type="entry name" value="M48_yhfN_like"/>
    <property type="match status" value="1"/>
</dbReference>